<evidence type="ECO:0000313" key="2">
    <source>
        <dbReference type="Proteomes" id="UP000309997"/>
    </source>
</evidence>
<organism evidence="1 2">
    <name type="scientific">Populus alba</name>
    <name type="common">White poplar</name>
    <dbReference type="NCBI Taxonomy" id="43335"/>
    <lineage>
        <taxon>Eukaryota</taxon>
        <taxon>Viridiplantae</taxon>
        <taxon>Streptophyta</taxon>
        <taxon>Embryophyta</taxon>
        <taxon>Tracheophyta</taxon>
        <taxon>Spermatophyta</taxon>
        <taxon>Magnoliopsida</taxon>
        <taxon>eudicotyledons</taxon>
        <taxon>Gunneridae</taxon>
        <taxon>Pentapetalae</taxon>
        <taxon>rosids</taxon>
        <taxon>fabids</taxon>
        <taxon>Malpighiales</taxon>
        <taxon>Salicaceae</taxon>
        <taxon>Saliceae</taxon>
        <taxon>Populus</taxon>
    </lineage>
</organism>
<evidence type="ECO:0000313" key="1">
    <source>
        <dbReference type="EMBL" id="KAL3586552.1"/>
    </source>
</evidence>
<proteinExistence type="predicted"/>
<protein>
    <submittedName>
        <fullName evidence="1">Uncharacterized protein</fullName>
    </submittedName>
</protein>
<gene>
    <name evidence="1" type="ORF">D5086_013419</name>
</gene>
<keyword evidence="2" id="KW-1185">Reference proteome</keyword>
<accession>A0ACC4C5N2</accession>
<comment type="caution">
    <text evidence="1">The sequence shown here is derived from an EMBL/GenBank/DDBJ whole genome shotgun (WGS) entry which is preliminary data.</text>
</comment>
<dbReference type="EMBL" id="RCHU02000006">
    <property type="protein sequence ID" value="KAL3586552.1"/>
    <property type="molecule type" value="Genomic_DNA"/>
</dbReference>
<name>A0ACC4C5N2_POPAL</name>
<sequence>MKFGDTFMQYLQGDQTGNLVKCAHVEYKILKKVLKNCRSQGSSSASCKNEQQKDEGNNELSSGLSQFCHCESCPLCDQIFFSELMREASHIAGCFSSRVRHLLHLHVARGIQRYKLRLRQCFKNDQQTMAEEGRMLIEYVIMNAIAIRKILKKYDKVHCSVNGNNFKSKMQAEHIELLQSPWLIELGAFYLNFDGIDGGEFSEFCSQFSCDLNGTEPVMTLTLPNSMKLEYSLTCAICLETVFNPYALSCGHLFCKLCACSAAFVLMFEGLKTASSNAKCPNCREAGVYTNAVHMLELDLLQKRRCNEYWKERMAAEHAEDVKQTREYWDSRTKYAIGFLEPHGLFSPLDPGKFMEHVPGMPFFLAGPGATIGGMCATRCSGSIAVRYGTMQDNVISLKVVLPNGDVVKTASRARKSAAGEGILGVTMEVTLWPQKFPLHSVVTMYNFLTIKDAADVAIDTMLSGIQLSRVELLDEVQVRAVNIANENNLTELPTLIFEFICTGNFAELISRSRQEVDVSPLVCIVEGSFHNMILLYLNQEDQRQEAESLNRYMIHTALSMEDKILKIVCDDPQMIPGFGSFLFPPPVGSIWVEIGLEPTATQTLSVICSVLHDLCIKRLKSTLHTGTREWPNCHNCCLKLASGLNALVVAPDYRLAPEHRLPAAMEDGLSALQWLQAQVLSDRGDAWVNGGEVDYDQQSCLSSGVLSHHMLAMRCFWRLSMPAGASRDHPLANPFGPGSLNLELVALDPIMVIVGGCELLRDRGEDYARRLKKMGKKIEYVEFEGKQHGFFTNDPYSEASEEVIQVMKKFVVENSS</sequence>
<reference evidence="1 2" key="1">
    <citation type="journal article" date="2024" name="Plant Biotechnol. J.">
        <title>Genome and CRISPR/Cas9 system of a widespread forest tree (Populus alba) in the world.</title>
        <authorList>
            <person name="Liu Y.J."/>
            <person name="Jiang P.F."/>
            <person name="Han X.M."/>
            <person name="Li X.Y."/>
            <person name="Wang H.M."/>
            <person name="Wang Y.J."/>
            <person name="Wang X.X."/>
            <person name="Zeng Q.Y."/>
        </authorList>
    </citation>
    <scope>NUCLEOTIDE SEQUENCE [LARGE SCALE GENOMIC DNA]</scope>
    <source>
        <strain evidence="2">cv. PAL-ZL1</strain>
    </source>
</reference>
<dbReference type="Proteomes" id="UP000309997">
    <property type="component" value="Unassembled WGS sequence"/>
</dbReference>